<dbReference type="PANTHER" id="PTHR43004">
    <property type="entry name" value="TRK SYSTEM POTASSIUM UPTAKE PROTEIN"/>
    <property type="match status" value="1"/>
</dbReference>
<dbReference type="EMBL" id="JBFTWV010000018">
    <property type="protein sequence ID" value="KAL2797512.1"/>
    <property type="molecule type" value="Genomic_DNA"/>
</dbReference>
<dbReference type="Proteomes" id="UP001610563">
    <property type="component" value="Unassembled WGS sequence"/>
</dbReference>
<evidence type="ECO:0000313" key="6">
    <source>
        <dbReference type="Proteomes" id="UP001610563"/>
    </source>
</evidence>
<organism evidence="5 6">
    <name type="scientific">Aspergillus keveii</name>
    <dbReference type="NCBI Taxonomy" id="714993"/>
    <lineage>
        <taxon>Eukaryota</taxon>
        <taxon>Fungi</taxon>
        <taxon>Dikarya</taxon>
        <taxon>Ascomycota</taxon>
        <taxon>Pezizomycotina</taxon>
        <taxon>Eurotiomycetes</taxon>
        <taxon>Eurotiomycetidae</taxon>
        <taxon>Eurotiales</taxon>
        <taxon>Aspergillaceae</taxon>
        <taxon>Aspergillus</taxon>
        <taxon>Aspergillus subgen. Nidulantes</taxon>
    </lineage>
</organism>
<feature type="domain" description="FAD-binding" evidence="4">
    <location>
        <begin position="7"/>
        <end position="368"/>
    </location>
</feature>
<evidence type="ECO:0000256" key="2">
    <source>
        <dbReference type="ARBA" id="ARBA00022827"/>
    </source>
</evidence>
<dbReference type="Gene3D" id="3.40.30.120">
    <property type="match status" value="1"/>
</dbReference>
<accession>A0ABR4GER9</accession>
<name>A0ABR4GER9_9EURO</name>
<comment type="caution">
    <text evidence="5">The sequence shown here is derived from an EMBL/GenBank/DDBJ whole genome shotgun (WGS) entry which is preliminary data.</text>
</comment>
<evidence type="ECO:0000256" key="3">
    <source>
        <dbReference type="ARBA" id="ARBA00023002"/>
    </source>
</evidence>
<evidence type="ECO:0000313" key="5">
    <source>
        <dbReference type="EMBL" id="KAL2797512.1"/>
    </source>
</evidence>
<evidence type="ECO:0000259" key="4">
    <source>
        <dbReference type="Pfam" id="PF01494"/>
    </source>
</evidence>
<dbReference type="PRINTS" id="PR00420">
    <property type="entry name" value="RNGMNOXGNASE"/>
</dbReference>
<dbReference type="InterPro" id="IPR002938">
    <property type="entry name" value="FAD-bd"/>
</dbReference>
<protein>
    <submittedName>
        <fullName evidence="5">FAD binding domain-containing protein</fullName>
    </submittedName>
</protein>
<keyword evidence="2" id="KW-0274">FAD</keyword>
<evidence type="ECO:0000256" key="1">
    <source>
        <dbReference type="ARBA" id="ARBA00022630"/>
    </source>
</evidence>
<dbReference type="InterPro" id="IPR036188">
    <property type="entry name" value="FAD/NAD-bd_sf"/>
</dbReference>
<gene>
    <name evidence="5" type="ORF">BJX66DRAFT_334832</name>
</gene>
<dbReference type="Gene3D" id="3.30.9.10">
    <property type="entry name" value="D-Amino Acid Oxidase, subunit A, domain 2"/>
    <property type="match status" value="1"/>
</dbReference>
<dbReference type="InterPro" id="IPR050641">
    <property type="entry name" value="RIFMO-like"/>
</dbReference>
<dbReference type="Pfam" id="PF21274">
    <property type="entry name" value="Rng_hyd_C"/>
    <property type="match status" value="1"/>
</dbReference>
<sequence>MSQQKHILIVGAGPIGLVLAYQLSRLGVRCTLFEKSHTPTAYPKMDHTNSRSMELLHLLGLADAYRAQPGAVPETVGFESVFATGFRPEDKVLGSWSVASVADQKAESRRVNDGTFSVEPGQRCSQVVFETWMRDVVGNLDGVDFRVRWEYIGHEEDEEAGNVNAFFQDEHGQKQEVAGTYLVGCDGGRSRVREAAGIRVVGGSLPTRFYLVHFRSAQLAQSLPFGRFWHAFPMGSGFIINQDNHDIFTAHYLLPADDQGASEAIDPHDVIYKTLGGYAGPHQITIDSIFVHGRWQPSFGIADSYISRGGRVLLAGDAAHWTPPPGGYGMNSGIVDAFDLGWRLAAMVKGYGGPRLLSSHSLERRRSMIRALLRSHRHSMEHVKLGELCAENIEMLKSETQEGRADFGLELDLRYDFSPCVVPDGTAALLWDVNVYAPSTRPGSRAPHVFLKDGGVSVYDLFGKEWTLMQFVNGNVEDAVKVDALLELAEELRFPLKHVVLREDDHVCRLWQRNLVLVRPDAHVAWRGNEAPDRDEAEQILVVASGRMAVPGHQEPVDNEDEKQFIETVAAFGIESSGRAR</sequence>
<keyword evidence="3" id="KW-0560">Oxidoreductase</keyword>
<dbReference type="Pfam" id="PF01494">
    <property type="entry name" value="FAD_binding_3"/>
    <property type="match status" value="1"/>
</dbReference>
<dbReference type="Gene3D" id="3.50.50.60">
    <property type="entry name" value="FAD/NAD(P)-binding domain"/>
    <property type="match status" value="1"/>
</dbReference>
<dbReference type="PANTHER" id="PTHR43004:SF21">
    <property type="entry name" value="FAD-BINDING DOMAIN-CONTAINING PROTEIN-RELATED"/>
    <property type="match status" value="1"/>
</dbReference>
<keyword evidence="1" id="KW-0285">Flavoprotein</keyword>
<proteinExistence type="predicted"/>
<dbReference type="SUPFAM" id="SSF51905">
    <property type="entry name" value="FAD/NAD(P)-binding domain"/>
    <property type="match status" value="1"/>
</dbReference>
<reference evidence="5 6" key="1">
    <citation type="submission" date="2024-07" db="EMBL/GenBank/DDBJ databases">
        <title>Section-level genome sequencing and comparative genomics of Aspergillus sections Usti and Cavernicolus.</title>
        <authorList>
            <consortium name="Lawrence Berkeley National Laboratory"/>
            <person name="Nybo J.L."/>
            <person name="Vesth T.C."/>
            <person name="Theobald S."/>
            <person name="Frisvad J.C."/>
            <person name="Larsen T.O."/>
            <person name="Kjaerboelling I."/>
            <person name="Rothschild-Mancinelli K."/>
            <person name="Lyhne E.K."/>
            <person name="Kogle M.E."/>
            <person name="Barry K."/>
            <person name="Clum A."/>
            <person name="Na H."/>
            <person name="Ledsgaard L."/>
            <person name="Lin J."/>
            <person name="Lipzen A."/>
            <person name="Kuo A."/>
            <person name="Riley R."/>
            <person name="Mondo S."/>
            <person name="Labutti K."/>
            <person name="Haridas S."/>
            <person name="Pangalinan J."/>
            <person name="Salamov A.A."/>
            <person name="Simmons B.A."/>
            <person name="Magnuson J.K."/>
            <person name="Chen J."/>
            <person name="Drula E."/>
            <person name="Henrissat B."/>
            <person name="Wiebenga A."/>
            <person name="Lubbers R.J."/>
            <person name="Gomes A.C."/>
            <person name="Makela M.R."/>
            <person name="Stajich J."/>
            <person name="Grigoriev I.V."/>
            <person name="Mortensen U.H."/>
            <person name="De Vries R.P."/>
            <person name="Baker S.E."/>
            <person name="Andersen M.R."/>
        </authorList>
    </citation>
    <scope>NUCLEOTIDE SEQUENCE [LARGE SCALE GENOMIC DNA]</scope>
    <source>
        <strain evidence="5 6">CBS 209.92</strain>
    </source>
</reference>
<keyword evidence="6" id="KW-1185">Reference proteome</keyword>